<gene>
    <name evidence="1" type="ORF">GcM1_220009</name>
</gene>
<sequence>MQDKQAEYANNNQSDASIYKVGDMVYVDNRDWQTERPAKKLDDKYASPWQVTRILPGSKTVEVRLPDDLANNGMFNVFHPNLLRLYVPNPVPLQEPPKPQPVKVLRKDGSGQLGDECLVDEVVDCKKIKNL</sequence>
<accession>A0A420IRX8</accession>
<comment type="caution">
    <text evidence="1">The sequence shown here is derived from an EMBL/GenBank/DDBJ whole genome shotgun (WGS) entry which is preliminary data.</text>
</comment>
<name>A0A420IRX8_9PEZI</name>
<reference evidence="1 2" key="1">
    <citation type="journal article" date="2018" name="BMC Genomics">
        <title>Comparative genome analyses reveal sequence features reflecting distinct modes of host-adaptation between dicot and monocot powdery mildew.</title>
        <authorList>
            <person name="Wu Y."/>
            <person name="Ma X."/>
            <person name="Pan Z."/>
            <person name="Kale S.D."/>
            <person name="Song Y."/>
            <person name="King H."/>
            <person name="Zhang Q."/>
            <person name="Presley C."/>
            <person name="Deng X."/>
            <person name="Wei C.I."/>
            <person name="Xiao S."/>
        </authorList>
    </citation>
    <scope>NUCLEOTIDE SEQUENCE [LARGE SCALE GENOMIC DNA]</scope>
    <source>
        <strain evidence="1">UMSG1</strain>
    </source>
</reference>
<protein>
    <submittedName>
        <fullName evidence="1">Uncharacterized protein</fullName>
    </submittedName>
</protein>
<organism evidence="1 2">
    <name type="scientific">Golovinomyces cichoracearum</name>
    <dbReference type="NCBI Taxonomy" id="62708"/>
    <lineage>
        <taxon>Eukaryota</taxon>
        <taxon>Fungi</taxon>
        <taxon>Dikarya</taxon>
        <taxon>Ascomycota</taxon>
        <taxon>Pezizomycotina</taxon>
        <taxon>Leotiomycetes</taxon>
        <taxon>Erysiphales</taxon>
        <taxon>Erysiphaceae</taxon>
        <taxon>Golovinomyces</taxon>
    </lineage>
</organism>
<dbReference type="AlphaFoldDB" id="A0A420IRX8"/>
<proteinExistence type="predicted"/>
<dbReference type="EMBL" id="MCBS01022084">
    <property type="protein sequence ID" value="RKF77293.1"/>
    <property type="molecule type" value="Genomic_DNA"/>
</dbReference>
<evidence type="ECO:0000313" key="1">
    <source>
        <dbReference type="EMBL" id="RKF77293.1"/>
    </source>
</evidence>
<evidence type="ECO:0000313" key="2">
    <source>
        <dbReference type="Proteomes" id="UP000285326"/>
    </source>
</evidence>
<dbReference type="Proteomes" id="UP000285326">
    <property type="component" value="Unassembled WGS sequence"/>
</dbReference>